<organism evidence="2 3">
    <name type="scientific">Schizothecium vesticola</name>
    <dbReference type="NCBI Taxonomy" id="314040"/>
    <lineage>
        <taxon>Eukaryota</taxon>
        <taxon>Fungi</taxon>
        <taxon>Dikarya</taxon>
        <taxon>Ascomycota</taxon>
        <taxon>Pezizomycotina</taxon>
        <taxon>Sordariomycetes</taxon>
        <taxon>Sordariomycetidae</taxon>
        <taxon>Sordariales</taxon>
        <taxon>Schizotheciaceae</taxon>
        <taxon>Schizothecium</taxon>
    </lineage>
</organism>
<sequence length="302" mass="32940">MAAPSSFYFVVGRTFPSSDDIRDSADGAGSFQTALFEAPLVARAAPSSTPAPAPTPTPTPTKISERAHRRLFRRSENGSPPDTVETVNPFPNGRGSPFENAPKDANFSQSSTTPTSHIPNTIQTVLPPGDGHTSPFESDDPLTGPANITELQHERLVEFDATGQPIQFAARVASAPLSSPNTTFSNTTKRWSPSHFKPRHHDPSSYAQYSGPTQIIQPLINIFFDTNNVPYEGGSWINYAGGDQTDPNLWAACWATCNGPAIIFHHKECWEEWVWYAALEEEARRANPNVAWKVVEDAYSGG</sequence>
<comment type="caution">
    <text evidence="2">The sequence shown here is derived from an EMBL/GenBank/DDBJ whole genome shotgun (WGS) entry which is preliminary data.</text>
</comment>
<feature type="compositionally biased region" description="Pro residues" evidence="1">
    <location>
        <begin position="49"/>
        <end position="59"/>
    </location>
</feature>
<protein>
    <submittedName>
        <fullName evidence="2">Uncharacterized protein</fullName>
    </submittedName>
</protein>
<accession>A0AA40KBF5</accession>
<feature type="region of interest" description="Disordered" evidence="1">
    <location>
        <begin position="42"/>
        <end position="146"/>
    </location>
</feature>
<gene>
    <name evidence="2" type="ORF">B0T18DRAFT_483751</name>
</gene>
<evidence type="ECO:0000313" key="2">
    <source>
        <dbReference type="EMBL" id="KAK0752850.1"/>
    </source>
</evidence>
<feature type="compositionally biased region" description="Polar residues" evidence="1">
    <location>
        <begin position="106"/>
        <end position="124"/>
    </location>
</feature>
<name>A0AA40KBF5_9PEZI</name>
<dbReference type="AlphaFoldDB" id="A0AA40KBF5"/>
<evidence type="ECO:0000256" key="1">
    <source>
        <dbReference type="SAM" id="MobiDB-lite"/>
    </source>
</evidence>
<keyword evidence="3" id="KW-1185">Reference proteome</keyword>
<proteinExistence type="predicted"/>
<feature type="compositionally biased region" description="Polar residues" evidence="1">
    <location>
        <begin position="177"/>
        <end position="191"/>
    </location>
</feature>
<dbReference type="EMBL" id="JAUKUD010000001">
    <property type="protein sequence ID" value="KAK0752850.1"/>
    <property type="molecule type" value="Genomic_DNA"/>
</dbReference>
<reference evidence="2" key="1">
    <citation type="submission" date="2023-06" db="EMBL/GenBank/DDBJ databases">
        <title>Genome-scale phylogeny and comparative genomics of the fungal order Sordariales.</title>
        <authorList>
            <consortium name="Lawrence Berkeley National Laboratory"/>
            <person name="Hensen N."/>
            <person name="Bonometti L."/>
            <person name="Westerberg I."/>
            <person name="Brannstrom I.O."/>
            <person name="Guillou S."/>
            <person name="Cros-Aarteil S."/>
            <person name="Calhoun S."/>
            <person name="Haridas S."/>
            <person name="Kuo A."/>
            <person name="Mondo S."/>
            <person name="Pangilinan J."/>
            <person name="Riley R."/>
            <person name="LaButti K."/>
            <person name="Andreopoulos B."/>
            <person name="Lipzen A."/>
            <person name="Chen C."/>
            <person name="Yanf M."/>
            <person name="Daum C."/>
            <person name="Ng V."/>
            <person name="Clum A."/>
            <person name="Steindorff A."/>
            <person name="Ohm R."/>
            <person name="Martin F."/>
            <person name="Silar P."/>
            <person name="Natvig D."/>
            <person name="Lalanne C."/>
            <person name="Gautier V."/>
            <person name="Ament-velasquez S.L."/>
            <person name="Kruys A."/>
            <person name="Hutchinson M.I."/>
            <person name="Powell A.J."/>
            <person name="Barry K."/>
            <person name="Miller A.N."/>
            <person name="Grigoriev I.V."/>
            <person name="Debuchy R."/>
            <person name="Gladieux P."/>
            <person name="Thoren M.H."/>
            <person name="Johannesson H."/>
        </authorList>
    </citation>
    <scope>NUCLEOTIDE SEQUENCE</scope>
    <source>
        <strain evidence="2">SMH3187-1</strain>
    </source>
</reference>
<dbReference type="Proteomes" id="UP001172155">
    <property type="component" value="Unassembled WGS sequence"/>
</dbReference>
<evidence type="ECO:0000313" key="3">
    <source>
        <dbReference type="Proteomes" id="UP001172155"/>
    </source>
</evidence>
<feature type="region of interest" description="Disordered" evidence="1">
    <location>
        <begin position="177"/>
        <end position="197"/>
    </location>
</feature>